<dbReference type="RefSeq" id="WP_190695892.1">
    <property type="nucleotide sequence ID" value="NZ_JAMPKX010000002.1"/>
</dbReference>
<gene>
    <name evidence="1" type="ORF">NC992_05840</name>
</gene>
<dbReference type="Proteomes" id="UP001482513">
    <property type="component" value="Unassembled WGS sequence"/>
</dbReference>
<sequence>MSNDSASIIPASQPATLGDRLRNIAETLRQETDTQIKATSRILGAAAQIAQNHDRLIGEVVEMVEEDLSQRDQSEAPTTYEVADLKQEFKTLKAAKAHFDIKANSWDSLAAKLNEVNEISGSSETWIPNSDHSSQVLERLDRIELEIRSLQGSMDQVLGLLLQMIKQS</sequence>
<dbReference type="EMBL" id="JAMPKX010000002">
    <property type="protein sequence ID" value="MEP0946386.1"/>
    <property type="molecule type" value="Genomic_DNA"/>
</dbReference>
<evidence type="ECO:0000313" key="1">
    <source>
        <dbReference type="EMBL" id="MEP0946386.1"/>
    </source>
</evidence>
<proteinExistence type="predicted"/>
<name>A0ABV0K0T9_9CYAN</name>
<organism evidence="1 2">
    <name type="scientific">Leptolyngbya subtilissima DQ-A4</name>
    <dbReference type="NCBI Taxonomy" id="2933933"/>
    <lineage>
        <taxon>Bacteria</taxon>
        <taxon>Bacillati</taxon>
        <taxon>Cyanobacteriota</taxon>
        <taxon>Cyanophyceae</taxon>
        <taxon>Leptolyngbyales</taxon>
        <taxon>Leptolyngbyaceae</taxon>
        <taxon>Leptolyngbya group</taxon>
        <taxon>Leptolyngbya</taxon>
    </lineage>
</organism>
<protein>
    <submittedName>
        <fullName evidence="1">Uncharacterized protein</fullName>
    </submittedName>
</protein>
<accession>A0ABV0K0T9</accession>
<comment type="caution">
    <text evidence="1">The sequence shown here is derived from an EMBL/GenBank/DDBJ whole genome shotgun (WGS) entry which is preliminary data.</text>
</comment>
<reference evidence="1 2" key="1">
    <citation type="submission" date="2022-04" db="EMBL/GenBank/DDBJ databases">
        <title>Positive selection, recombination, and allopatry shape intraspecific diversity of widespread and dominant cyanobacteria.</title>
        <authorList>
            <person name="Wei J."/>
            <person name="Shu W."/>
            <person name="Hu C."/>
        </authorList>
    </citation>
    <scope>NUCLEOTIDE SEQUENCE [LARGE SCALE GENOMIC DNA]</scope>
    <source>
        <strain evidence="1 2">DQ-A4</strain>
    </source>
</reference>
<keyword evidence="2" id="KW-1185">Reference proteome</keyword>
<evidence type="ECO:0000313" key="2">
    <source>
        <dbReference type="Proteomes" id="UP001482513"/>
    </source>
</evidence>